<dbReference type="AlphaFoldDB" id="U2K611"/>
<protein>
    <submittedName>
        <fullName evidence="1">Uncharacterized protein</fullName>
    </submittedName>
</protein>
<dbReference type="HOGENOM" id="CLU_2685583_0_0_9"/>
<organism evidence="1 2">
    <name type="scientific">Ruminococcus callidus ATCC 27760</name>
    <dbReference type="NCBI Taxonomy" id="411473"/>
    <lineage>
        <taxon>Bacteria</taxon>
        <taxon>Bacillati</taxon>
        <taxon>Bacillota</taxon>
        <taxon>Clostridia</taxon>
        <taxon>Eubacteriales</taxon>
        <taxon>Oscillospiraceae</taxon>
        <taxon>Ruminococcus</taxon>
    </lineage>
</organism>
<dbReference type="Proteomes" id="UP000016662">
    <property type="component" value="Unassembled WGS sequence"/>
</dbReference>
<reference evidence="1 2" key="1">
    <citation type="submission" date="2013-07" db="EMBL/GenBank/DDBJ databases">
        <authorList>
            <person name="Weinstock G."/>
            <person name="Sodergren E."/>
            <person name="Wylie T."/>
            <person name="Fulton L."/>
            <person name="Fulton R."/>
            <person name="Fronick C."/>
            <person name="O'Laughlin M."/>
            <person name="Godfrey J."/>
            <person name="Miner T."/>
            <person name="Herter B."/>
            <person name="Appelbaum E."/>
            <person name="Cordes M."/>
            <person name="Lek S."/>
            <person name="Wollam A."/>
            <person name="Pepin K.H."/>
            <person name="Palsikar V.B."/>
            <person name="Mitreva M."/>
            <person name="Wilson R.K."/>
        </authorList>
    </citation>
    <scope>NUCLEOTIDE SEQUENCE [LARGE SCALE GENOMIC DNA]</scope>
    <source>
        <strain evidence="1 2">ATCC 27760</strain>
    </source>
</reference>
<keyword evidence="2" id="KW-1185">Reference proteome</keyword>
<dbReference type="PATRIC" id="fig|411473.3.peg.2718"/>
<accession>U2K611</accession>
<proteinExistence type="predicted"/>
<name>U2K611_9FIRM</name>
<sequence length="74" mass="8560">MRIFRHIALSNLPKNLTTHLTHKLCAVLPLQFFCVCGTIKMIWRHTMHSSRNDLAGLSLERAYRVTMYQCSGNI</sequence>
<comment type="caution">
    <text evidence="1">The sequence shown here is derived from an EMBL/GenBank/DDBJ whole genome shotgun (WGS) entry which is preliminary data.</text>
</comment>
<gene>
    <name evidence="1" type="ORF">RUMCAL_03247</name>
</gene>
<dbReference type="EMBL" id="AWVF01000434">
    <property type="protein sequence ID" value="ERJ87712.1"/>
    <property type="molecule type" value="Genomic_DNA"/>
</dbReference>
<dbReference type="STRING" id="411473.RUMCAL_03247"/>
<evidence type="ECO:0000313" key="1">
    <source>
        <dbReference type="EMBL" id="ERJ87712.1"/>
    </source>
</evidence>
<evidence type="ECO:0000313" key="2">
    <source>
        <dbReference type="Proteomes" id="UP000016662"/>
    </source>
</evidence>